<sequence>MITDNKNTKQYFDDLYRGSDDPWKIRNRWYERRKRTLTLASLPHERYGRVFEPACGNGELTAQLAPRCEELVATDVAEDAVALTRRRVAEFPHVKVQQMVLPDSWPGGTFDLVVLSEIGYYLDEPQLWHIVEHIHQSLSRDGAVVACHWRRPIEGWTQNGDEVHAKLRGRMSLPLLCHYWDDDLVLDVWTPDKQSVHDREALRSVF</sequence>
<reference evidence="1" key="1">
    <citation type="submission" date="2016-01" db="EMBL/GenBank/DDBJ databases">
        <authorList>
            <person name="Peeters C."/>
        </authorList>
    </citation>
    <scope>NUCLEOTIDE SEQUENCE</scope>
    <source>
        <strain evidence="1">LMG 29322</strain>
    </source>
</reference>
<dbReference type="GO" id="GO:0009312">
    <property type="term" value="P:oligosaccharide biosynthetic process"/>
    <property type="evidence" value="ECO:0007669"/>
    <property type="project" value="InterPro"/>
</dbReference>
<dbReference type="Proteomes" id="UP000054851">
    <property type="component" value="Unassembled WGS sequence"/>
</dbReference>
<dbReference type="AlphaFoldDB" id="A0A157Z8M4"/>
<dbReference type="GO" id="GO:0008757">
    <property type="term" value="F:S-adenosylmethionine-dependent methyltransferase activity"/>
    <property type="evidence" value="ECO:0007669"/>
    <property type="project" value="InterPro"/>
</dbReference>
<dbReference type="STRING" id="1777140.AWB79_00408"/>
<protein>
    <submittedName>
        <fullName evidence="1">Nodulation protein S (NodS)</fullName>
    </submittedName>
</protein>
<gene>
    <name evidence="1" type="ORF">AWB79_00408</name>
</gene>
<dbReference type="RefSeq" id="WP_061165682.1">
    <property type="nucleotide sequence ID" value="NZ_FCOA02000001.1"/>
</dbReference>
<dbReference type="SUPFAM" id="SSF53335">
    <property type="entry name" value="S-adenosyl-L-methionine-dependent methyltransferases"/>
    <property type="match status" value="1"/>
</dbReference>
<name>A0A157Z8M4_9BURK</name>
<dbReference type="Gene3D" id="3.40.50.150">
    <property type="entry name" value="Vaccinia Virus protein VP39"/>
    <property type="match status" value="1"/>
</dbReference>
<dbReference type="InterPro" id="IPR008715">
    <property type="entry name" value="SAM-MeTfrase_NodS-like"/>
</dbReference>
<evidence type="ECO:0000313" key="2">
    <source>
        <dbReference type="Proteomes" id="UP000054851"/>
    </source>
</evidence>
<dbReference type="OrthoDB" id="116799at2"/>
<dbReference type="CDD" id="cd02440">
    <property type="entry name" value="AdoMet_MTases"/>
    <property type="match status" value="1"/>
</dbReference>
<proteinExistence type="predicted"/>
<dbReference type="Pfam" id="PF05401">
    <property type="entry name" value="NodS"/>
    <property type="match status" value="1"/>
</dbReference>
<comment type="caution">
    <text evidence="1">The sequence shown here is derived from an EMBL/GenBank/DDBJ whole genome shotgun (WGS) entry which is preliminary data.</text>
</comment>
<keyword evidence="2" id="KW-1185">Reference proteome</keyword>
<organism evidence="1 2">
    <name type="scientific">Caballeronia hypogeia</name>
    <dbReference type="NCBI Taxonomy" id="1777140"/>
    <lineage>
        <taxon>Bacteria</taxon>
        <taxon>Pseudomonadati</taxon>
        <taxon>Pseudomonadota</taxon>
        <taxon>Betaproteobacteria</taxon>
        <taxon>Burkholderiales</taxon>
        <taxon>Burkholderiaceae</taxon>
        <taxon>Caballeronia</taxon>
    </lineage>
</organism>
<dbReference type="InterPro" id="IPR029063">
    <property type="entry name" value="SAM-dependent_MTases_sf"/>
</dbReference>
<evidence type="ECO:0000313" key="1">
    <source>
        <dbReference type="EMBL" id="SAK41277.1"/>
    </source>
</evidence>
<dbReference type="EMBL" id="FCOA02000001">
    <property type="protein sequence ID" value="SAK41277.1"/>
    <property type="molecule type" value="Genomic_DNA"/>
</dbReference>
<accession>A0A157Z8M4</accession>